<feature type="compositionally biased region" description="Polar residues" evidence="1">
    <location>
        <begin position="97"/>
        <end position="107"/>
    </location>
</feature>
<accession>A0A0A0L688</accession>
<dbReference type="PANTHER" id="PTHR45005:SF2">
    <property type="entry name" value="PROTEIN HLB1"/>
    <property type="match status" value="1"/>
</dbReference>
<dbReference type="Proteomes" id="UP000029981">
    <property type="component" value="Chromosome 3"/>
</dbReference>
<gene>
    <name evidence="2" type="ORF">Csa_3G002900</name>
</gene>
<dbReference type="GO" id="GO:0006887">
    <property type="term" value="P:exocytosis"/>
    <property type="evidence" value="ECO:0007669"/>
    <property type="project" value="EnsemblPlants"/>
</dbReference>
<dbReference type="GO" id="GO:0005769">
    <property type="term" value="C:early endosome"/>
    <property type="evidence" value="ECO:0007669"/>
    <property type="project" value="EnsemblPlants"/>
</dbReference>
<dbReference type="Pfam" id="PF06552">
    <property type="entry name" value="TOM20_plant"/>
    <property type="match status" value="1"/>
</dbReference>
<reference evidence="2 3" key="3">
    <citation type="journal article" date="2010" name="BMC Genomics">
        <title>Transcriptome sequencing and comparative analysis of cucumber flowers with different sex types.</title>
        <authorList>
            <person name="Guo S."/>
            <person name="Zheng Y."/>
            <person name="Joung J.G."/>
            <person name="Liu S."/>
            <person name="Zhang Z."/>
            <person name="Crasta O.R."/>
            <person name="Sobral B.W."/>
            <person name="Xu Y."/>
            <person name="Huang S."/>
            <person name="Fei Z."/>
        </authorList>
    </citation>
    <scope>NUCLEOTIDE SEQUENCE [LARGE SCALE GENOMIC DNA]</scope>
    <source>
        <strain evidence="3">cv. 9930</strain>
    </source>
</reference>
<evidence type="ECO:0000313" key="2">
    <source>
        <dbReference type="EMBL" id="KGN55671.1"/>
    </source>
</evidence>
<keyword evidence="3" id="KW-1185">Reference proteome</keyword>
<dbReference type="PANTHER" id="PTHR45005">
    <property type="match status" value="1"/>
</dbReference>
<dbReference type="AlphaFoldDB" id="A0A0A0L688"/>
<evidence type="ECO:0008006" key="4">
    <source>
        <dbReference type="Google" id="ProtNLM"/>
    </source>
</evidence>
<dbReference type="Gene3D" id="1.25.40.10">
    <property type="entry name" value="Tetratricopeptide repeat domain"/>
    <property type="match status" value="2"/>
</dbReference>
<reference evidence="2 3" key="2">
    <citation type="journal article" date="2009" name="PLoS ONE">
        <title>An integrated genetic and cytogenetic map of the cucumber genome.</title>
        <authorList>
            <person name="Ren Y."/>
            <person name="Zhang Z."/>
            <person name="Liu J."/>
            <person name="Staub J.E."/>
            <person name="Han Y."/>
            <person name="Cheng Z."/>
            <person name="Li X."/>
            <person name="Lu J."/>
            <person name="Miao H."/>
            <person name="Kang H."/>
            <person name="Xie B."/>
            <person name="Gu X."/>
            <person name="Wang X."/>
            <person name="Du Y."/>
            <person name="Jin W."/>
            <person name="Huang S."/>
        </authorList>
    </citation>
    <scope>NUCLEOTIDE SEQUENCE [LARGE SCALE GENOMIC DNA]</scope>
    <source>
        <strain evidence="3">cv. 9930</strain>
    </source>
</reference>
<feature type="region of interest" description="Disordered" evidence="1">
    <location>
        <begin position="1"/>
        <end position="166"/>
    </location>
</feature>
<sequence length="550" mass="60508">MSPTPEEPNNLQNGIEIQPHISSESDQITEPRSGPEEPTVDSIPSSELQRERESESVSNGVPDSEPESPRKQLSESIHLHVVTGVTDPSVEEHKETSTPSNGNTENLQPALRKDEGSRTFTMRELLNGLKGEDGSDSLNESEGERPEGNSGYSLNQDSPHQPYSEQSRAAMELINSVTGVDEEGRSRQRILTFAARRYASAIERNGQDYDALYNWALVLQESADNVSPDSTSPSKDALLEEACKKYDEATHLCPTLHDAFYNWAIAISDRAKMRGRTKEAEELWKQATKNYEKAVQLNWNSPQALNNWGLALQELSAIVPAREKQTIVKTAISKFRAAIQLQFDFHRAIYNLGTVLYGLAEDTLRTGGSGNVKDVSPNELYSQSAIYIAAAHALKPNYSVYSSALRLVRSMLPLPYLKVGYLTAPPVGRPLAPHSDWKRSQFFLNHDVLQKLNIGGEQIQTSPSILGRSGSTLNGDRTIKVEIPDIVSVSACADLTLPPGAGLCIDTIHGPIFLVADSWDTLDGWLDAIRLVYTIYARGKNEVLAGIITG</sequence>
<reference evidence="2 3" key="1">
    <citation type="journal article" date="2009" name="Nat. Genet.">
        <title>The genome of the cucumber, Cucumis sativus L.</title>
        <authorList>
            <person name="Huang S."/>
            <person name="Li R."/>
            <person name="Zhang Z."/>
            <person name="Li L."/>
            <person name="Gu X."/>
            <person name="Fan W."/>
            <person name="Lucas W.J."/>
            <person name="Wang X."/>
            <person name="Xie B."/>
            <person name="Ni P."/>
            <person name="Ren Y."/>
            <person name="Zhu H."/>
            <person name="Li J."/>
            <person name="Lin K."/>
            <person name="Jin W."/>
            <person name="Fei Z."/>
            <person name="Li G."/>
            <person name="Staub J."/>
            <person name="Kilian A."/>
            <person name="van der Vossen E.A."/>
            <person name="Wu Y."/>
            <person name="Guo J."/>
            <person name="He J."/>
            <person name="Jia Z."/>
            <person name="Ren Y."/>
            <person name="Tian G."/>
            <person name="Lu Y."/>
            <person name="Ruan J."/>
            <person name="Qian W."/>
            <person name="Wang M."/>
            <person name="Huang Q."/>
            <person name="Li B."/>
            <person name="Xuan Z."/>
            <person name="Cao J."/>
            <person name="Asan"/>
            <person name="Wu Z."/>
            <person name="Zhang J."/>
            <person name="Cai Q."/>
            <person name="Bai Y."/>
            <person name="Zhao B."/>
            <person name="Han Y."/>
            <person name="Li Y."/>
            <person name="Li X."/>
            <person name="Wang S."/>
            <person name="Shi Q."/>
            <person name="Liu S."/>
            <person name="Cho W.K."/>
            <person name="Kim J.Y."/>
            <person name="Xu Y."/>
            <person name="Heller-Uszynska K."/>
            <person name="Miao H."/>
            <person name="Cheng Z."/>
            <person name="Zhang S."/>
            <person name="Wu J."/>
            <person name="Yang Y."/>
            <person name="Kang H."/>
            <person name="Li M."/>
            <person name="Liang H."/>
            <person name="Ren X."/>
            <person name="Shi Z."/>
            <person name="Wen M."/>
            <person name="Jian M."/>
            <person name="Yang H."/>
            <person name="Zhang G."/>
            <person name="Yang Z."/>
            <person name="Chen R."/>
            <person name="Liu S."/>
            <person name="Li J."/>
            <person name="Ma L."/>
            <person name="Liu H."/>
            <person name="Zhou Y."/>
            <person name="Zhao J."/>
            <person name="Fang X."/>
            <person name="Li G."/>
            <person name="Fang L."/>
            <person name="Li Y."/>
            <person name="Liu D."/>
            <person name="Zheng H."/>
            <person name="Zhang Y."/>
            <person name="Qin N."/>
            <person name="Li Z."/>
            <person name="Yang G."/>
            <person name="Yang S."/>
            <person name="Bolund L."/>
            <person name="Kristiansen K."/>
            <person name="Zheng H."/>
            <person name="Li S."/>
            <person name="Zhang X."/>
            <person name="Yang H."/>
            <person name="Wang J."/>
            <person name="Sun R."/>
            <person name="Zhang B."/>
            <person name="Jiang S."/>
            <person name="Wang J."/>
            <person name="Du Y."/>
            <person name="Li S."/>
        </authorList>
    </citation>
    <scope>NUCLEOTIDE SEQUENCE [LARGE SCALE GENOMIC DNA]</scope>
    <source>
        <strain evidence="3">cv. 9930</strain>
    </source>
</reference>
<feature type="compositionally biased region" description="Polar residues" evidence="1">
    <location>
        <begin position="1"/>
        <end position="30"/>
    </location>
</feature>
<feature type="compositionally biased region" description="Polar residues" evidence="1">
    <location>
        <begin position="150"/>
        <end position="166"/>
    </location>
</feature>
<evidence type="ECO:0000313" key="3">
    <source>
        <dbReference type="Proteomes" id="UP000029981"/>
    </source>
</evidence>
<dbReference type="SUPFAM" id="SSF48452">
    <property type="entry name" value="TPR-like"/>
    <property type="match status" value="1"/>
</dbReference>
<dbReference type="OMA" id="VTPCADL"/>
<dbReference type="OrthoDB" id="548564at2759"/>
<organism evidence="2 3">
    <name type="scientific">Cucumis sativus</name>
    <name type="common">Cucumber</name>
    <dbReference type="NCBI Taxonomy" id="3659"/>
    <lineage>
        <taxon>Eukaryota</taxon>
        <taxon>Viridiplantae</taxon>
        <taxon>Streptophyta</taxon>
        <taxon>Embryophyta</taxon>
        <taxon>Tracheophyta</taxon>
        <taxon>Spermatophyta</taxon>
        <taxon>Magnoliopsida</taxon>
        <taxon>eudicotyledons</taxon>
        <taxon>Gunneridae</taxon>
        <taxon>Pentapetalae</taxon>
        <taxon>rosids</taxon>
        <taxon>fabids</taxon>
        <taxon>Cucurbitales</taxon>
        <taxon>Cucurbitaceae</taxon>
        <taxon>Benincaseae</taxon>
        <taxon>Cucumis</taxon>
    </lineage>
</organism>
<dbReference type="GO" id="GO:0048768">
    <property type="term" value="P:root hair cell tip growth"/>
    <property type="evidence" value="ECO:0007669"/>
    <property type="project" value="EnsemblPlants"/>
</dbReference>
<dbReference type="InterPro" id="IPR053277">
    <property type="entry name" value="Endomembrane_traffic_mod"/>
</dbReference>
<dbReference type="InterPro" id="IPR011990">
    <property type="entry name" value="TPR-like_helical_dom_sf"/>
</dbReference>
<protein>
    <recommendedName>
        <fullName evidence="4">Hop-interacting protein</fullName>
    </recommendedName>
</protein>
<reference evidence="2 3" key="4">
    <citation type="journal article" date="2011" name="BMC Genomics">
        <title>RNA-Seq improves annotation of protein-coding genes in the cucumber genome.</title>
        <authorList>
            <person name="Li Z."/>
            <person name="Zhang Z."/>
            <person name="Yan P."/>
            <person name="Huang S."/>
            <person name="Fei Z."/>
            <person name="Lin K."/>
        </authorList>
    </citation>
    <scope>NUCLEOTIDE SEQUENCE [LARGE SCALE GENOMIC DNA]</scope>
    <source>
        <strain evidence="3">cv. 9930</strain>
    </source>
</reference>
<proteinExistence type="predicted"/>
<dbReference type="GO" id="GO:0005802">
    <property type="term" value="C:trans-Golgi network"/>
    <property type="evidence" value="ECO:0007669"/>
    <property type="project" value="EnsemblPlants"/>
</dbReference>
<dbReference type="eggNOG" id="ENOG502QR9B">
    <property type="taxonomic scope" value="Eukaryota"/>
</dbReference>
<dbReference type="EMBL" id="CM002924">
    <property type="protein sequence ID" value="KGN55671.1"/>
    <property type="molecule type" value="Genomic_DNA"/>
</dbReference>
<dbReference type="KEGG" id="csv:101213929"/>
<name>A0A0A0L688_CUCSA</name>
<dbReference type="STRING" id="3659.A0A0A0L688"/>
<dbReference type="Gramene" id="KGN55671">
    <property type="protein sequence ID" value="KGN55671"/>
    <property type="gene ID" value="Csa_3G002900"/>
</dbReference>
<evidence type="ECO:0000256" key="1">
    <source>
        <dbReference type="SAM" id="MobiDB-lite"/>
    </source>
</evidence>